<dbReference type="Gene3D" id="2.60.40.1260">
    <property type="entry name" value="Lamin Tail domain"/>
    <property type="match status" value="2"/>
</dbReference>
<gene>
    <name evidence="7" type="ORF">G7Y85_08710</name>
</gene>
<keyword evidence="3 5" id="KW-0732">Signal</keyword>
<feature type="chain" id="PRO_5026727624" evidence="5">
    <location>
        <begin position="24"/>
        <end position="953"/>
    </location>
</feature>
<keyword evidence="4" id="KW-0472">Membrane</keyword>
<organism evidence="7 8">
    <name type="scientific">Solimonas terrae</name>
    <dbReference type="NCBI Taxonomy" id="1396819"/>
    <lineage>
        <taxon>Bacteria</taxon>
        <taxon>Pseudomonadati</taxon>
        <taxon>Pseudomonadota</taxon>
        <taxon>Gammaproteobacteria</taxon>
        <taxon>Nevskiales</taxon>
        <taxon>Nevskiaceae</taxon>
        <taxon>Solimonas</taxon>
    </lineage>
</organism>
<reference evidence="7 8" key="1">
    <citation type="journal article" date="2014" name="Int. J. Syst. Evol. Microbiol.">
        <title>Solimonas terrae sp. nov., isolated from soil.</title>
        <authorList>
            <person name="Kim S.J."/>
            <person name="Moon J.Y."/>
            <person name="Weon H.Y."/>
            <person name="Ahn J.H."/>
            <person name="Chen W.M."/>
            <person name="Kwon S.W."/>
        </authorList>
    </citation>
    <scope>NUCLEOTIDE SEQUENCE [LARGE SCALE GENOMIC DNA]</scope>
    <source>
        <strain evidence="7 8">KIS83-12</strain>
    </source>
</reference>
<dbReference type="SUPFAM" id="SSF74853">
    <property type="entry name" value="Lamin A/C globular tail domain"/>
    <property type="match status" value="2"/>
</dbReference>
<dbReference type="Pfam" id="PF00932">
    <property type="entry name" value="LTD"/>
    <property type="match status" value="2"/>
</dbReference>
<comment type="caution">
    <text evidence="7">The sequence shown here is derived from an EMBL/GenBank/DDBJ whole genome shotgun (WGS) entry which is preliminary data.</text>
</comment>
<dbReference type="SUPFAM" id="SSF50956">
    <property type="entry name" value="Thermostable phytase (3-phytase)"/>
    <property type="match status" value="1"/>
</dbReference>
<proteinExistence type="predicted"/>
<evidence type="ECO:0000256" key="4">
    <source>
        <dbReference type="ARBA" id="ARBA00023136"/>
    </source>
</evidence>
<evidence type="ECO:0000256" key="2">
    <source>
        <dbReference type="ARBA" id="ARBA00022475"/>
    </source>
</evidence>
<dbReference type="RefSeq" id="WP_166255025.1">
    <property type="nucleotide sequence ID" value="NZ_JAAMOW010000004.1"/>
</dbReference>
<dbReference type="Gene3D" id="2.60.40.1220">
    <property type="match status" value="1"/>
</dbReference>
<feature type="signal peptide" evidence="5">
    <location>
        <begin position="1"/>
        <end position="23"/>
    </location>
</feature>
<dbReference type="InterPro" id="IPR036415">
    <property type="entry name" value="Lamin_tail_dom_sf"/>
</dbReference>
<dbReference type="InterPro" id="IPR014755">
    <property type="entry name" value="Cu-Rt/internalin_Ig-like"/>
</dbReference>
<dbReference type="GO" id="GO:0005886">
    <property type="term" value="C:plasma membrane"/>
    <property type="evidence" value="ECO:0007669"/>
    <property type="project" value="UniProtKB-SubCell"/>
</dbReference>
<accession>A0A6M2BRH4</accession>
<feature type="domain" description="LTD" evidence="6">
    <location>
        <begin position="737"/>
        <end position="872"/>
    </location>
</feature>
<dbReference type="Pfam" id="PF13205">
    <property type="entry name" value="Big_5"/>
    <property type="match status" value="2"/>
</dbReference>
<evidence type="ECO:0000259" key="6">
    <source>
        <dbReference type="PROSITE" id="PS51841"/>
    </source>
</evidence>
<dbReference type="InterPro" id="IPR001322">
    <property type="entry name" value="Lamin_tail_dom"/>
</dbReference>
<dbReference type="AlphaFoldDB" id="A0A6M2BRH4"/>
<dbReference type="Pfam" id="PF06977">
    <property type="entry name" value="SdiA-regulated"/>
    <property type="match status" value="1"/>
</dbReference>
<dbReference type="InterPro" id="IPR009722">
    <property type="entry name" value="YjiK/CarP"/>
</dbReference>
<evidence type="ECO:0000313" key="7">
    <source>
        <dbReference type="EMBL" id="NGY04845.1"/>
    </source>
</evidence>
<name>A0A6M2BRH4_9GAMM</name>
<evidence type="ECO:0000256" key="3">
    <source>
        <dbReference type="ARBA" id="ARBA00022729"/>
    </source>
</evidence>
<evidence type="ECO:0000256" key="1">
    <source>
        <dbReference type="ARBA" id="ARBA00004236"/>
    </source>
</evidence>
<feature type="domain" description="LTD" evidence="6">
    <location>
        <begin position="524"/>
        <end position="658"/>
    </location>
</feature>
<sequence>MKIVASPALPALFLLTNIALLSACSNNNDNSGDTPPTTDDTPTLSFTSPQSSYELDNYHQTGSFALDVGSGDNLLAAEASGVTYNASTDTLFVIGDGGTSIVQVKKTGEIIDSMELSPGAFEDTEGISWVGGNQFVLVEERLRQIDQFTYVAGSTLDASKARTVKLGTTIGNIGLEGVSFDPMTSGYIFAKQMDPMGVFQSTVDFTAGTASNGSASTDESTNLFDPALLGLPSASINDVFALSNILTSSAPDYDNLLIDDASDGRIVKVDRAGHVQSTLAMSASAQNEGVTMDSDGKLYTVGEKAAGGDGHPGMTVFAPTTDKSAVGTGSNLYLSFAQDVSAGSGNITLSNGGNDVRTIPVTDAQVTISGKVVKINPTWDLAPGSTYSISYADGTFTGDSTVSAATLSFKTVGESDATPPTLTSASPVDDATNVGIDTSITLDFNETVRPGSGSILIESTDSDTRTIDVNDATQVTFSGSTVTIKPDAALLHSTGYDVRMTSGVITDTSGNAYAGITSSSSLNFTTVAAVVAAPTVLITEVNSKENSDDGADFFELYNYGSADVDISGWKWSDNHATATDSNNYEVFASGTVIPAGGTLVVTNGTASDDVATFKTAWGLDASTTVLSMGTHGIGLGKGDAVILFGADGKLVTALNYGDDIPDATQGDGSKVDVPTSPAAAGVTFASGSHAGTAFGGTDSGSAVWDGVSTSAPAYTAARVGDALGSYAAPGNAADIGSPGKAAAVAAAPTVLITEVNSKENSDGGADFFELYNYGSANVDISGWKWSDNHATATDASNYEVFPAGTVIAAGSRLIVTNGTASDDVASFKTAWGLDAGTTVLSMGTVGIGLGKADAVVLFGADGKLVTALNYGDAVDATQGDGSTVAVPTSPASTGVTFTSGSHAGTAFGGTDSTSAVWDGVSTTAPAYTAAKVGDALASYAAPGNAADIGSPGQ</sequence>
<dbReference type="PROSITE" id="PS51257">
    <property type="entry name" value="PROKAR_LIPOPROTEIN"/>
    <property type="match status" value="1"/>
</dbReference>
<protein>
    <submittedName>
        <fullName evidence="7">Nuclease</fullName>
    </submittedName>
</protein>
<dbReference type="Proteomes" id="UP000472676">
    <property type="component" value="Unassembled WGS sequence"/>
</dbReference>
<dbReference type="PROSITE" id="PS51841">
    <property type="entry name" value="LTD"/>
    <property type="match status" value="2"/>
</dbReference>
<dbReference type="EMBL" id="JAAMOW010000004">
    <property type="protein sequence ID" value="NGY04845.1"/>
    <property type="molecule type" value="Genomic_DNA"/>
</dbReference>
<dbReference type="InterPro" id="IPR032812">
    <property type="entry name" value="SbsA_Ig"/>
</dbReference>
<evidence type="ECO:0000256" key="5">
    <source>
        <dbReference type="SAM" id="SignalP"/>
    </source>
</evidence>
<keyword evidence="8" id="KW-1185">Reference proteome</keyword>
<comment type="subcellular location">
    <subcellularLocation>
        <location evidence="1">Cell membrane</location>
    </subcellularLocation>
</comment>
<keyword evidence="2" id="KW-1003">Cell membrane</keyword>
<evidence type="ECO:0000313" key="8">
    <source>
        <dbReference type="Proteomes" id="UP000472676"/>
    </source>
</evidence>